<proteinExistence type="predicted"/>
<evidence type="ECO:0000313" key="1">
    <source>
        <dbReference type="EMBL" id="GAL74594.1"/>
    </source>
</evidence>
<sequence length="144" mass="16157">MEYKLFPPTNTDTAGYRLDYMEVYNWGTFNNKVWHIDPEGHTTLLTGGNGSGKTTFIDALLTLIVPFKKDRFYNQSSGEEQKGARSEKSYVLGHYGNKQEEGALSETKQMLRDETAVSILLASFKNEDKKSVPYFNAGGSLTVI</sequence>
<dbReference type="CDD" id="cd00267">
    <property type="entry name" value="ABC_ATPase"/>
    <property type="match status" value="1"/>
</dbReference>
<evidence type="ECO:0008006" key="3">
    <source>
        <dbReference type="Google" id="ProtNLM"/>
    </source>
</evidence>
<dbReference type="InterPro" id="IPR027417">
    <property type="entry name" value="P-loop_NTPase"/>
</dbReference>
<organism evidence="1 2">
    <name type="scientific">Nonlabens ulvanivorans</name>
    <name type="common">Persicivirga ulvanivorans</name>
    <dbReference type="NCBI Taxonomy" id="906888"/>
    <lineage>
        <taxon>Bacteria</taxon>
        <taxon>Pseudomonadati</taxon>
        <taxon>Bacteroidota</taxon>
        <taxon>Flavobacteriia</taxon>
        <taxon>Flavobacteriales</taxon>
        <taxon>Flavobacteriaceae</taxon>
        <taxon>Nonlabens</taxon>
    </lineage>
</organism>
<name>A0A090WGT4_NONUL</name>
<dbReference type="EMBL" id="BBNT01000002">
    <property type="protein sequence ID" value="GAL74594.1"/>
    <property type="molecule type" value="Genomic_DNA"/>
</dbReference>
<dbReference type="AlphaFoldDB" id="A0A090WGT4"/>
<dbReference type="Proteomes" id="UP000029647">
    <property type="component" value="Unassembled WGS sequence"/>
</dbReference>
<comment type="caution">
    <text evidence="1">The sequence shown here is derived from an EMBL/GenBank/DDBJ whole genome shotgun (WGS) entry which is preliminary data.</text>
</comment>
<accession>A0A090WGT4</accession>
<dbReference type="Gene3D" id="3.40.1140.10">
    <property type="match status" value="1"/>
</dbReference>
<gene>
    <name evidence="1" type="ORF">JCM19275_3449</name>
</gene>
<dbReference type="Pfam" id="PF13555">
    <property type="entry name" value="AAA_29"/>
    <property type="match status" value="1"/>
</dbReference>
<evidence type="ECO:0000313" key="2">
    <source>
        <dbReference type="Proteomes" id="UP000029647"/>
    </source>
</evidence>
<dbReference type="SUPFAM" id="SSF52540">
    <property type="entry name" value="P-loop containing nucleoside triphosphate hydrolases"/>
    <property type="match status" value="1"/>
</dbReference>
<protein>
    <recommendedName>
        <fullName evidence="3">Exonuclease SbcC</fullName>
    </recommendedName>
</protein>
<reference evidence="1 2" key="1">
    <citation type="journal article" date="2014" name="Genome Announc.">
        <title>Draft Genome Sequences of Marine Flavobacterium Nonlabens Strains NR17, NR24, NR27, NR32, NR33, and Ara13.</title>
        <authorList>
            <person name="Nakanishi M."/>
            <person name="Meirelles P."/>
            <person name="Suzuki R."/>
            <person name="Takatani N."/>
            <person name="Mino S."/>
            <person name="Suda W."/>
            <person name="Oshima K."/>
            <person name="Hattori M."/>
            <person name="Ohkuma M."/>
            <person name="Hosokawa M."/>
            <person name="Miyashita K."/>
            <person name="Thompson F.L."/>
            <person name="Niwa A."/>
            <person name="Sawabe T."/>
            <person name="Sawabe T."/>
        </authorList>
    </citation>
    <scope>NUCLEOTIDE SEQUENCE [LARGE SCALE GENOMIC DNA]</scope>
    <source>
        <strain evidence="2">JCM19275</strain>
    </source>
</reference>